<accession>A0ACC0C822</accession>
<dbReference type="EMBL" id="CM044701">
    <property type="protein sequence ID" value="KAI5681039.1"/>
    <property type="molecule type" value="Genomic_DNA"/>
</dbReference>
<evidence type="ECO:0000313" key="1">
    <source>
        <dbReference type="EMBL" id="KAI5681039.1"/>
    </source>
</evidence>
<sequence length="262" mass="29799">MKESYCDISSPLNSLFSEEVNLVQSQYLDFLTTICGTKPNHGMKAKGEGMGKELSIGYEDTSIRLSLSGSCPCAYLDKQLLDSVDRIEPSYHDLELLQDCLFFDLLVANFSSSCASKWSKIHIFLESFVESGYDESISRFSWSLSDVFHAKLKGEFVEDYDYETSFLCTFMKTLDGFIPSIQLLCFVIDQFEFPHDEQKVLGRGVGFLYKYLLMPPHGHFFPKVLAIKLGKSSSSHYWKDQSPLGRTNDRYMSKTIAFKAPC</sequence>
<dbReference type="Proteomes" id="UP001060085">
    <property type="component" value="Linkage Group LG01"/>
</dbReference>
<comment type="caution">
    <text evidence="1">The sequence shown here is derived from an EMBL/GenBank/DDBJ whole genome shotgun (WGS) entry which is preliminary data.</text>
</comment>
<gene>
    <name evidence="1" type="ORF">M9H77_02266</name>
</gene>
<evidence type="ECO:0000313" key="2">
    <source>
        <dbReference type="Proteomes" id="UP001060085"/>
    </source>
</evidence>
<organism evidence="1 2">
    <name type="scientific">Catharanthus roseus</name>
    <name type="common">Madagascar periwinkle</name>
    <name type="synonym">Vinca rosea</name>
    <dbReference type="NCBI Taxonomy" id="4058"/>
    <lineage>
        <taxon>Eukaryota</taxon>
        <taxon>Viridiplantae</taxon>
        <taxon>Streptophyta</taxon>
        <taxon>Embryophyta</taxon>
        <taxon>Tracheophyta</taxon>
        <taxon>Spermatophyta</taxon>
        <taxon>Magnoliopsida</taxon>
        <taxon>eudicotyledons</taxon>
        <taxon>Gunneridae</taxon>
        <taxon>Pentapetalae</taxon>
        <taxon>asterids</taxon>
        <taxon>lamiids</taxon>
        <taxon>Gentianales</taxon>
        <taxon>Apocynaceae</taxon>
        <taxon>Rauvolfioideae</taxon>
        <taxon>Vinceae</taxon>
        <taxon>Catharanthinae</taxon>
        <taxon>Catharanthus</taxon>
    </lineage>
</organism>
<proteinExistence type="predicted"/>
<protein>
    <submittedName>
        <fullName evidence="1">Uncharacterized protein</fullName>
    </submittedName>
</protein>
<keyword evidence="2" id="KW-1185">Reference proteome</keyword>
<name>A0ACC0C822_CATRO</name>
<reference evidence="2" key="1">
    <citation type="journal article" date="2023" name="Nat. Plants">
        <title>Single-cell RNA sequencing provides a high-resolution roadmap for understanding the multicellular compartmentation of specialized metabolism.</title>
        <authorList>
            <person name="Sun S."/>
            <person name="Shen X."/>
            <person name="Li Y."/>
            <person name="Li Y."/>
            <person name="Wang S."/>
            <person name="Li R."/>
            <person name="Zhang H."/>
            <person name="Shen G."/>
            <person name="Guo B."/>
            <person name="Wei J."/>
            <person name="Xu J."/>
            <person name="St-Pierre B."/>
            <person name="Chen S."/>
            <person name="Sun C."/>
        </authorList>
    </citation>
    <scope>NUCLEOTIDE SEQUENCE [LARGE SCALE GENOMIC DNA]</scope>
</reference>